<dbReference type="PATRIC" id="fig|1619039.3.peg.419"/>
<reference evidence="2 3" key="1">
    <citation type="journal article" date="2015" name="Nature">
        <title>rRNA introns, odd ribosomes, and small enigmatic genomes across a large radiation of phyla.</title>
        <authorList>
            <person name="Brown C.T."/>
            <person name="Hug L.A."/>
            <person name="Thomas B.C."/>
            <person name="Sharon I."/>
            <person name="Castelle C.J."/>
            <person name="Singh A."/>
            <person name="Wilkins M.J."/>
            <person name="Williams K.H."/>
            <person name="Banfield J.F."/>
        </authorList>
    </citation>
    <scope>NUCLEOTIDE SEQUENCE [LARGE SCALE GENOMIC DNA]</scope>
</reference>
<dbReference type="InterPro" id="IPR013211">
    <property type="entry name" value="LVIVD"/>
</dbReference>
<comment type="caution">
    <text evidence="2">The sequence shown here is derived from an EMBL/GenBank/DDBJ whole genome shotgun (WGS) entry which is preliminary data.</text>
</comment>
<name>A0A0G1D5L3_9BACT</name>
<evidence type="ECO:0000313" key="3">
    <source>
        <dbReference type="Proteomes" id="UP000034837"/>
    </source>
</evidence>
<protein>
    <submittedName>
        <fullName evidence="2">LVIVD repeat protein</fullName>
    </submittedName>
</protein>
<feature type="compositionally biased region" description="Low complexity" evidence="1">
    <location>
        <begin position="924"/>
        <end position="934"/>
    </location>
</feature>
<dbReference type="AlphaFoldDB" id="A0A0G1D5L3"/>
<dbReference type="Proteomes" id="UP000034837">
    <property type="component" value="Unassembled WGS sequence"/>
</dbReference>
<gene>
    <name evidence="2" type="ORF">UV20_C0002G0127</name>
</gene>
<evidence type="ECO:0000256" key="1">
    <source>
        <dbReference type="SAM" id="MobiDB-lite"/>
    </source>
</evidence>
<feature type="compositionally biased region" description="Polar residues" evidence="1">
    <location>
        <begin position="864"/>
        <end position="887"/>
    </location>
</feature>
<evidence type="ECO:0000313" key="2">
    <source>
        <dbReference type="EMBL" id="KKS57338.1"/>
    </source>
</evidence>
<feature type="compositionally biased region" description="Polar residues" evidence="1">
    <location>
        <begin position="805"/>
        <end position="851"/>
    </location>
</feature>
<dbReference type="EMBL" id="LCDO01000002">
    <property type="protein sequence ID" value="KKS57338.1"/>
    <property type="molecule type" value="Genomic_DNA"/>
</dbReference>
<proteinExistence type="predicted"/>
<sequence>DTGKFYVDAATGNISSSGTLGIFGNTTLQGSLLVTSGNIGVGTSTPGAKLHLAGGTILQTVESAPSILSSITHANFSNPNSVAVSGHYAYVGDTGSHYLFVIDITNPNVPFVVGSFSNDCVEARIQVVGRYVYSGDTSNDSLCIIDVANPSAPVLVSQISDATYLPDPETIYVSGKYAYVTNPVGKRLTIVDISNPLNPVVKGSVTHTTQLSGAEGLYVVGKYAYISAFQYFTIVDVSDPTNPTIVGNENNGYLNNVSSVYVSGRYAYVVSNNGLDRFVVEDISNPASPSMAGSSSQINAGGLYVSGRYAYLTAGATVGTLKVMDITTPASPYVITSVSLSNPAGAIYVSGKYLYTLRPGATDYFSVVDLTGIDSPGGNIGNVSASDITVNDNMDVGNNLYVRSGLNVGAGGLLLNGDFGMSGGTTNTLSFSTSTVFTSAASNYSGNRAFTFDATNFSVFNSDRYIFSLRSNNSKVFSVSSNGDVRASGTLYALSNTVGTPGTPGDLSERVDIVEGENVESGDVVIMDTELTDTYRLSKTSYEKTVAGVVSTNPTIVVGNGKTEYTAAVAMIGRVPVKVVSENGPIKIGDYLVTASKPGFAMKYDISSGKTAAIIGVALEPLEGEEGKVLALVNSSLAPGFSSVGSTELNISSTNNNQLVMNADWDFNGFSIFNLKALRGKDNKWYIDEEGNLVAESVRSNKVQTKELIMEKDTADNYSTVGEGTIKSGENFVEIDNIAIKKDSKIFVTFRGNPGSFWWIADQSDGKFKIMLSSSASSDTIFDYWLMGVLDSSLSSPASVEEADQNNSTPADSDTSASGQTNSGSTAQDSPDAANNSSTDPVGNDPLSSAEETIDGENTAPLGNENNSTNADNNPSADSADNQETSPPTEPLVANENSNSPAPIPVEQTPVAETSPPTAKDPPAESAPLSAPSPDTGETATN</sequence>
<organism evidence="2 3">
    <name type="scientific">Candidatus Magasanikbacteria bacterium GW2011_GWA2_42_32</name>
    <dbReference type="NCBI Taxonomy" id="1619039"/>
    <lineage>
        <taxon>Bacteria</taxon>
        <taxon>Candidatus Magasanikiibacteriota</taxon>
    </lineage>
</organism>
<dbReference type="SUPFAM" id="SSF75011">
    <property type="entry name" value="3-carboxy-cis,cis-mucoante lactonizing enzyme"/>
    <property type="match status" value="1"/>
</dbReference>
<dbReference type="Gene3D" id="2.40.300.10">
    <property type="entry name" value="Head decoration protein D"/>
    <property type="match status" value="1"/>
</dbReference>
<feature type="non-terminal residue" evidence="2">
    <location>
        <position position="1"/>
    </location>
</feature>
<accession>A0A0G1D5L3</accession>
<feature type="region of interest" description="Disordered" evidence="1">
    <location>
        <begin position="797"/>
        <end position="942"/>
    </location>
</feature>
<dbReference type="Pfam" id="PF08309">
    <property type="entry name" value="LVIVD"/>
    <property type="match status" value="6"/>
</dbReference>